<accession>A0ABV0KTT2</accession>
<organism evidence="1 2">
    <name type="scientific">Stenomitos frigidus AS-A4</name>
    <dbReference type="NCBI Taxonomy" id="2933935"/>
    <lineage>
        <taxon>Bacteria</taxon>
        <taxon>Bacillati</taxon>
        <taxon>Cyanobacteriota</taxon>
        <taxon>Cyanophyceae</taxon>
        <taxon>Leptolyngbyales</taxon>
        <taxon>Leptolyngbyaceae</taxon>
        <taxon>Stenomitos</taxon>
    </lineage>
</organism>
<keyword evidence="2" id="KW-1185">Reference proteome</keyword>
<dbReference type="Proteomes" id="UP001476950">
    <property type="component" value="Unassembled WGS sequence"/>
</dbReference>
<protein>
    <recommendedName>
        <fullName evidence="3">Glycerol acyltransferase</fullName>
    </recommendedName>
</protein>
<comment type="caution">
    <text evidence="1">The sequence shown here is derived from an EMBL/GenBank/DDBJ whole genome shotgun (WGS) entry which is preliminary data.</text>
</comment>
<name>A0ABV0KTT2_9CYAN</name>
<dbReference type="EMBL" id="JAMPLM010000075">
    <property type="protein sequence ID" value="MEP1062601.1"/>
    <property type="molecule type" value="Genomic_DNA"/>
</dbReference>
<gene>
    <name evidence="1" type="ORF">NDI38_29965</name>
</gene>
<sequence length="124" mass="14109">MALREGVPIIPAISHGAHDTLIILADYYPALRQLHEWGMPWLFGLDPIVLPLYLRLPWGLALGPWPNIPLPVPIHTRLCAPIRFERSGRDAALDRDYVDACYEQVVRQMQLELDQLVQEQGGLH</sequence>
<evidence type="ECO:0000313" key="2">
    <source>
        <dbReference type="Proteomes" id="UP001476950"/>
    </source>
</evidence>
<proteinExistence type="predicted"/>
<evidence type="ECO:0000313" key="1">
    <source>
        <dbReference type="EMBL" id="MEP1062601.1"/>
    </source>
</evidence>
<evidence type="ECO:0008006" key="3">
    <source>
        <dbReference type="Google" id="ProtNLM"/>
    </source>
</evidence>
<reference evidence="1 2" key="1">
    <citation type="submission" date="2022-04" db="EMBL/GenBank/DDBJ databases">
        <title>Positive selection, recombination, and allopatry shape intraspecific diversity of widespread and dominant cyanobacteria.</title>
        <authorList>
            <person name="Wei J."/>
            <person name="Shu W."/>
            <person name="Hu C."/>
        </authorList>
    </citation>
    <scope>NUCLEOTIDE SEQUENCE [LARGE SCALE GENOMIC DNA]</scope>
    <source>
        <strain evidence="1 2">AS-A4</strain>
    </source>
</reference>